<dbReference type="Proteomes" id="UP001597532">
    <property type="component" value="Unassembled WGS sequence"/>
</dbReference>
<dbReference type="InterPro" id="IPR045886">
    <property type="entry name" value="ThiF/MoeB/HesA"/>
</dbReference>
<dbReference type="InterPro" id="IPR000594">
    <property type="entry name" value="ThiF_NAD_FAD-bd"/>
</dbReference>
<accession>A0ABW5VF46</accession>
<reference evidence="3" key="1">
    <citation type="journal article" date="2019" name="Int. J. Syst. Evol. Microbiol.">
        <title>The Global Catalogue of Microorganisms (GCM) 10K type strain sequencing project: providing services to taxonomists for standard genome sequencing and annotation.</title>
        <authorList>
            <consortium name="The Broad Institute Genomics Platform"/>
            <consortium name="The Broad Institute Genome Sequencing Center for Infectious Disease"/>
            <person name="Wu L."/>
            <person name="Ma J."/>
        </authorList>
    </citation>
    <scope>NUCLEOTIDE SEQUENCE [LARGE SCALE GENOMIC DNA]</scope>
    <source>
        <strain evidence="3">KCTC 52924</strain>
    </source>
</reference>
<dbReference type="Pfam" id="PF00581">
    <property type="entry name" value="Rhodanese"/>
    <property type="match status" value="1"/>
</dbReference>
<dbReference type="SUPFAM" id="SSF69572">
    <property type="entry name" value="Activating enzymes of the ubiquitin-like proteins"/>
    <property type="match status" value="1"/>
</dbReference>
<proteinExistence type="predicted"/>
<sequence>MELDRYQRQTNLKDFGPEAQHKLKNASILVIGAGGLGTPALSYLNAMGVGTLGVIDQDKIEITNLQRQVLYTEADLGKSKLATLVAHLKSQNSGTHFKTFDTFINRDNALDIISKFDLVIDGSDNFSTRYLVNDACVILNKPFVSGAIQGFEGQLSVYNFQGGPTYRCLFPNMPSPNEIPNCNDNGVLGVIPGIIGSLQALEAVKVVAEIGEVLSGKLLLFNGLSQSYQTIKFKVNPENRTIKELKESYGNESCDAIPTISCEAFLQLLATKKDIQIIDVRSREEFMDFVSKEIKAINIPLNQLMESDVNFDSRTPIYFICQSGKRSGIGLKIVQEKYSKLSLFSVEGGINKLLTLQ</sequence>
<dbReference type="CDD" id="cd00158">
    <property type="entry name" value="RHOD"/>
    <property type="match status" value="1"/>
</dbReference>
<dbReference type="Gene3D" id="3.40.50.720">
    <property type="entry name" value="NAD(P)-binding Rossmann-like Domain"/>
    <property type="match status" value="1"/>
</dbReference>
<dbReference type="PANTHER" id="PTHR10953:SF102">
    <property type="entry name" value="ADENYLYLTRANSFERASE AND SULFURTRANSFERASE MOCS3"/>
    <property type="match status" value="1"/>
</dbReference>
<dbReference type="RefSeq" id="WP_251805699.1">
    <property type="nucleotide sequence ID" value="NZ_CP166679.1"/>
</dbReference>
<feature type="domain" description="Rhodanese" evidence="1">
    <location>
        <begin position="271"/>
        <end position="355"/>
    </location>
</feature>
<evidence type="ECO:0000313" key="3">
    <source>
        <dbReference type="Proteomes" id="UP001597532"/>
    </source>
</evidence>
<gene>
    <name evidence="2" type="ORF">ACFS1K_10970</name>
</gene>
<dbReference type="EMBL" id="JBHUOK010000030">
    <property type="protein sequence ID" value="MFD2790287.1"/>
    <property type="molecule type" value="Genomic_DNA"/>
</dbReference>
<dbReference type="GO" id="GO:0016779">
    <property type="term" value="F:nucleotidyltransferase activity"/>
    <property type="evidence" value="ECO:0007669"/>
    <property type="project" value="UniProtKB-KW"/>
</dbReference>
<comment type="caution">
    <text evidence="2">The sequence shown here is derived from an EMBL/GenBank/DDBJ whole genome shotgun (WGS) entry which is preliminary data.</text>
</comment>
<dbReference type="Pfam" id="PF00899">
    <property type="entry name" value="ThiF"/>
    <property type="match status" value="1"/>
</dbReference>
<keyword evidence="2" id="KW-0548">Nucleotidyltransferase</keyword>
<evidence type="ECO:0000313" key="2">
    <source>
        <dbReference type="EMBL" id="MFD2790287.1"/>
    </source>
</evidence>
<evidence type="ECO:0000259" key="1">
    <source>
        <dbReference type="PROSITE" id="PS50206"/>
    </source>
</evidence>
<name>A0ABW5VF46_9FLAO</name>
<protein>
    <submittedName>
        <fullName evidence="2">ThiF family adenylyltransferase</fullName>
    </submittedName>
</protein>
<dbReference type="PROSITE" id="PS50206">
    <property type="entry name" value="RHODANESE_3"/>
    <property type="match status" value="1"/>
</dbReference>
<dbReference type="CDD" id="cd00757">
    <property type="entry name" value="ThiF_MoeB_HesA_family"/>
    <property type="match status" value="1"/>
</dbReference>
<keyword evidence="3" id="KW-1185">Reference proteome</keyword>
<keyword evidence="2" id="KW-0808">Transferase</keyword>
<dbReference type="InterPro" id="IPR036873">
    <property type="entry name" value="Rhodanese-like_dom_sf"/>
</dbReference>
<organism evidence="2 3">
    <name type="scientific">Arenibacter antarcticus</name>
    <dbReference type="NCBI Taxonomy" id="2040469"/>
    <lineage>
        <taxon>Bacteria</taxon>
        <taxon>Pseudomonadati</taxon>
        <taxon>Bacteroidota</taxon>
        <taxon>Flavobacteriia</taxon>
        <taxon>Flavobacteriales</taxon>
        <taxon>Flavobacteriaceae</taxon>
        <taxon>Arenibacter</taxon>
    </lineage>
</organism>
<dbReference type="PANTHER" id="PTHR10953">
    <property type="entry name" value="UBIQUITIN-ACTIVATING ENZYME E1"/>
    <property type="match status" value="1"/>
</dbReference>
<dbReference type="InterPro" id="IPR001763">
    <property type="entry name" value="Rhodanese-like_dom"/>
</dbReference>
<dbReference type="Gene3D" id="3.40.250.10">
    <property type="entry name" value="Rhodanese-like domain"/>
    <property type="match status" value="1"/>
</dbReference>
<dbReference type="InterPro" id="IPR035985">
    <property type="entry name" value="Ubiquitin-activating_enz"/>
</dbReference>
<dbReference type="SMART" id="SM00450">
    <property type="entry name" value="RHOD"/>
    <property type="match status" value="1"/>
</dbReference>